<dbReference type="InterPro" id="IPR040846">
    <property type="entry name" value="ORF_12_N"/>
</dbReference>
<dbReference type="PANTHER" id="PTHR35333:SF5">
    <property type="entry name" value="CONSERVED LIPOPROTEIN LPQF-RELATED"/>
    <property type="match status" value="1"/>
</dbReference>
<dbReference type="Pfam" id="PF13354">
    <property type="entry name" value="Beta-lactamase2"/>
    <property type="match status" value="1"/>
</dbReference>
<protein>
    <submittedName>
        <fullName evidence="4">Serine hydrolase</fullName>
    </submittedName>
</protein>
<dbReference type="Gene3D" id="3.40.710.10">
    <property type="entry name" value="DD-peptidase/beta-lactamase superfamily"/>
    <property type="match status" value="1"/>
</dbReference>
<dbReference type="InterPro" id="IPR045155">
    <property type="entry name" value="Beta-lactam_cat"/>
</dbReference>
<dbReference type="GO" id="GO:0016787">
    <property type="term" value="F:hydrolase activity"/>
    <property type="evidence" value="ECO:0007669"/>
    <property type="project" value="UniProtKB-KW"/>
</dbReference>
<dbReference type="Pfam" id="PF18042">
    <property type="entry name" value="ORF_12_N"/>
    <property type="match status" value="1"/>
</dbReference>
<dbReference type="EMBL" id="BAABLV010000043">
    <property type="protein sequence ID" value="GAA4907937.1"/>
    <property type="molecule type" value="Genomic_DNA"/>
</dbReference>
<evidence type="ECO:0000259" key="3">
    <source>
        <dbReference type="Pfam" id="PF18042"/>
    </source>
</evidence>
<feature type="domain" description="ORF 12 gene product N-terminal" evidence="3">
    <location>
        <begin position="49"/>
        <end position="136"/>
    </location>
</feature>
<dbReference type="InterPro" id="IPR012338">
    <property type="entry name" value="Beta-lactam/transpept-like"/>
</dbReference>
<evidence type="ECO:0000259" key="2">
    <source>
        <dbReference type="Pfam" id="PF13354"/>
    </source>
</evidence>
<reference evidence="5" key="1">
    <citation type="journal article" date="2019" name="Int. J. Syst. Evol. Microbiol.">
        <title>The Global Catalogue of Microorganisms (GCM) 10K type strain sequencing project: providing services to taxonomists for standard genome sequencing and annotation.</title>
        <authorList>
            <consortium name="The Broad Institute Genomics Platform"/>
            <consortium name="The Broad Institute Genome Sequencing Center for Infectious Disease"/>
            <person name="Wu L."/>
            <person name="Ma J."/>
        </authorList>
    </citation>
    <scope>NUCLEOTIDE SEQUENCE [LARGE SCALE GENOMIC DNA]</scope>
    <source>
        <strain evidence="5">JCM 19125</strain>
    </source>
</reference>
<feature type="chain" id="PRO_5045905289" evidence="1">
    <location>
        <begin position="27"/>
        <end position="463"/>
    </location>
</feature>
<keyword evidence="5" id="KW-1185">Reference proteome</keyword>
<dbReference type="InterPro" id="IPR000871">
    <property type="entry name" value="Beta-lactam_class-A"/>
</dbReference>
<dbReference type="PANTHER" id="PTHR35333">
    <property type="entry name" value="BETA-LACTAMASE"/>
    <property type="match status" value="1"/>
</dbReference>
<dbReference type="SUPFAM" id="SSF56601">
    <property type="entry name" value="beta-lactamase/transpeptidase-like"/>
    <property type="match status" value="1"/>
</dbReference>
<feature type="signal peptide" evidence="1">
    <location>
        <begin position="1"/>
        <end position="26"/>
    </location>
</feature>
<evidence type="ECO:0000256" key="1">
    <source>
        <dbReference type="SAM" id="SignalP"/>
    </source>
</evidence>
<dbReference type="RefSeq" id="WP_345584197.1">
    <property type="nucleotide sequence ID" value="NZ_BAABLV010000043.1"/>
</dbReference>
<dbReference type="Proteomes" id="UP001501521">
    <property type="component" value="Unassembled WGS sequence"/>
</dbReference>
<dbReference type="Gene3D" id="3.10.450.280">
    <property type="match status" value="1"/>
</dbReference>
<organism evidence="4 5">
    <name type="scientific">Tessaracoccus lubricantis</name>
    <dbReference type="NCBI Taxonomy" id="545543"/>
    <lineage>
        <taxon>Bacteria</taxon>
        <taxon>Bacillati</taxon>
        <taxon>Actinomycetota</taxon>
        <taxon>Actinomycetes</taxon>
        <taxon>Propionibacteriales</taxon>
        <taxon>Propionibacteriaceae</taxon>
        <taxon>Tessaracoccus</taxon>
    </lineage>
</organism>
<accession>A0ABP9FMF9</accession>
<dbReference type="PROSITE" id="PS51257">
    <property type="entry name" value="PROKAR_LIPOPROTEIN"/>
    <property type="match status" value="1"/>
</dbReference>
<name>A0ABP9FMF9_9ACTN</name>
<sequence length="463" mass="48650">MPRRRIALAAVLALALAGCSGTPAPAPEPTETAATAADATPTDAAPVELPDTAVGDAARWVLDLLAADSGPTAEEAQARFGEEFLSQVPADQVVQVFDQLRREGPFTVVSWDGTETQGTAELDSPGTPVLMMLALKDDRIDGLMFVPNEKAPEVDAPADAARALAGAAERSSFLLAEVTRNAGVPECTPIEERDADTVLPIGSMFKLYVLGAVVTAVEDGRLTWDQELTITDAVRSLPSGDLRNEPDGTKVTVEEAALKMISNSDNTAADLLIGAVGREAVEEELEAMGHHAPELNRPFLTTREAFQMAADAGLRAKFADASEGFDDATAEASDAQRAVLEGLPEWDLGYDEQTLADPAWDEGLDWYATARDLCAAQVALQQRAGTEAGQPVRGIMAAYPGIEVPGAVYIGFKGGSAPGELGLSFYVEGPEKIRVLVLQSAGSAADAVPQPNWLAGLAENTLD</sequence>
<proteinExistence type="predicted"/>
<evidence type="ECO:0000313" key="4">
    <source>
        <dbReference type="EMBL" id="GAA4907937.1"/>
    </source>
</evidence>
<comment type="caution">
    <text evidence="4">The sequence shown here is derived from an EMBL/GenBank/DDBJ whole genome shotgun (WGS) entry which is preliminary data.</text>
</comment>
<keyword evidence="1" id="KW-0732">Signal</keyword>
<evidence type="ECO:0000313" key="5">
    <source>
        <dbReference type="Proteomes" id="UP001501521"/>
    </source>
</evidence>
<gene>
    <name evidence="4" type="ORF">GCM10025789_29320</name>
</gene>
<feature type="domain" description="Beta-lactamase class A catalytic" evidence="2">
    <location>
        <begin position="194"/>
        <end position="307"/>
    </location>
</feature>
<keyword evidence="4" id="KW-0378">Hydrolase</keyword>